<organism evidence="1 2">
    <name type="scientific">Yersinia nurmii</name>
    <dbReference type="NCBI Taxonomy" id="685706"/>
    <lineage>
        <taxon>Bacteria</taxon>
        <taxon>Pseudomonadati</taxon>
        <taxon>Pseudomonadota</taxon>
        <taxon>Gammaproteobacteria</taxon>
        <taxon>Enterobacterales</taxon>
        <taxon>Yersiniaceae</taxon>
        <taxon>Yersinia</taxon>
    </lineage>
</organism>
<reference evidence="1" key="1">
    <citation type="submission" date="2023-06" db="EMBL/GenBank/DDBJ databases">
        <authorList>
            <person name="Polev D.E."/>
            <person name="Saitova A.T."/>
            <person name="Bogumilchik E.A."/>
            <person name="Kokorina G.I."/>
            <person name="Voskresenskaia E.A."/>
        </authorList>
    </citation>
    <scope>NUCLEOTIDE SEQUENCE</scope>
    <source>
        <strain evidence="1">2145 StPb PI</strain>
    </source>
</reference>
<accession>A0AAW7K1Q6</accession>
<comment type="caution">
    <text evidence="1">The sequence shown here is derived from an EMBL/GenBank/DDBJ whole genome shotgun (WGS) entry which is preliminary data.</text>
</comment>
<dbReference type="AlphaFoldDB" id="A0AAW7K1Q6"/>
<gene>
    <name evidence="1" type="ORF">QVN42_08290</name>
</gene>
<evidence type="ECO:0000313" key="1">
    <source>
        <dbReference type="EMBL" id="MDN0087392.1"/>
    </source>
</evidence>
<evidence type="ECO:0000313" key="2">
    <source>
        <dbReference type="Proteomes" id="UP001167864"/>
    </source>
</evidence>
<dbReference type="EMBL" id="JAUEHU010000006">
    <property type="protein sequence ID" value="MDN0087392.1"/>
    <property type="molecule type" value="Genomic_DNA"/>
</dbReference>
<dbReference type="Proteomes" id="UP001167864">
    <property type="component" value="Unassembled WGS sequence"/>
</dbReference>
<name>A0AAW7K1Q6_9GAMM</name>
<proteinExistence type="predicted"/>
<protein>
    <submittedName>
        <fullName evidence="1">Uncharacterized protein</fullName>
    </submittedName>
</protein>
<sequence length="140" mass="15838">MKPKGLAQEKVRLSDLLMADFLPANIGIPIFSEKAMGAIRDFIPESVKGVECIISCEGRQVTYNLCWVGVYLNLVDEEKSSFRTLSDGDKILTKAIYKSDFQYDFMIARDAEFKERLVVSQGFVDFCHSKKLNVNFGEPI</sequence>
<dbReference type="RefSeq" id="WP_289817847.1">
    <property type="nucleotide sequence ID" value="NZ_JAUEHU010000006.1"/>
</dbReference>